<comment type="caution">
    <text evidence="2">The sequence shown here is derived from an EMBL/GenBank/DDBJ whole genome shotgun (WGS) entry which is preliminary data.</text>
</comment>
<name>A0AAV2W035_9VIBR</name>
<sequence length="290" mass="32897">MKHFESLNGNSMVSPAQKICDLKHELDLKALKCPESVPRDLHGPASSGEYGPYFGNDFMAAIVPFVPIGFESHDQITMRVPTRQVLGSSWRVWPDPDISEEDKASVVEYIESSSGINDTLYTFIPELGLYLAGEGKNRVNFCRYHGIDEIPARVMIKRYPGAHRIKLYEVRVNKRYETWAILDEQYAKKLNHTIHALPFLKAYGVETLTDWPGEIPGPKVLTHYESDCTPSSKFYYGAIDSQLVTELIEKSNRESSRAEDIKRRQKKKQLQRALLLLVSAFLTGLIMGMA</sequence>
<proteinExistence type="predicted"/>
<dbReference type="EMBL" id="CAOF01000202">
    <property type="protein sequence ID" value="CCO50392.1"/>
    <property type="molecule type" value="Genomic_DNA"/>
</dbReference>
<keyword evidence="1" id="KW-0812">Transmembrane</keyword>
<dbReference type="Proteomes" id="UP000018211">
    <property type="component" value="Unassembled WGS sequence"/>
</dbReference>
<dbReference type="AlphaFoldDB" id="A0AAV2W035"/>
<evidence type="ECO:0000256" key="1">
    <source>
        <dbReference type="SAM" id="Phobius"/>
    </source>
</evidence>
<keyword evidence="1" id="KW-1133">Transmembrane helix</keyword>
<protein>
    <submittedName>
        <fullName evidence="2">Uncharacterized protein</fullName>
    </submittedName>
</protein>
<reference evidence="2 3" key="1">
    <citation type="journal article" date="2013" name="ISME J.">
        <title>Comparative genomics of pathogenic lineages of Vibrio nigripulchritudo identifies virulence-associated traits.</title>
        <authorList>
            <person name="Goudenege D."/>
            <person name="Labreuche Y."/>
            <person name="Krin E."/>
            <person name="Ansquer D."/>
            <person name="Mangenot S."/>
            <person name="Calteau A."/>
            <person name="Medigue C."/>
            <person name="Mazel D."/>
            <person name="Polz M.F."/>
            <person name="Le Roux F."/>
        </authorList>
    </citation>
    <scope>NUCLEOTIDE SEQUENCE [LARGE SCALE GENOMIC DNA]</scope>
    <source>
        <strain evidence="2 3">SOn1</strain>
    </source>
</reference>
<evidence type="ECO:0000313" key="2">
    <source>
        <dbReference type="EMBL" id="CCO50392.1"/>
    </source>
</evidence>
<organism evidence="2 3">
    <name type="scientific">Vibrio nigripulchritudo SOn1</name>
    <dbReference type="NCBI Taxonomy" id="1238450"/>
    <lineage>
        <taxon>Bacteria</taxon>
        <taxon>Pseudomonadati</taxon>
        <taxon>Pseudomonadota</taxon>
        <taxon>Gammaproteobacteria</taxon>
        <taxon>Vibrionales</taxon>
        <taxon>Vibrionaceae</taxon>
        <taxon>Vibrio</taxon>
    </lineage>
</organism>
<evidence type="ECO:0000313" key="3">
    <source>
        <dbReference type="Proteomes" id="UP000018211"/>
    </source>
</evidence>
<feature type="transmembrane region" description="Helical" evidence="1">
    <location>
        <begin position="273"/>
        <end position="289"/>
    </location>
</feature>
<keyword evidence="1" id="KW-0472">Membrane</keyword>
<dbReference type="RefSeq" id="WP_022614259.1">
    <property type="nucleotide sequence ID" value="NZ_LK391966.1"/>
</dbReference>
<accession>A0AAV2W035</accession>
<gene>
    <name evidence="2" type="ORF">VIBNISOn1_p0230</name>
</gene>